<dbReference type="Proteomes" id="UP001501095">
    <property type="component" value="Unassembled WGS sequence"/>
</dbReference>
<name>A0ABN3P273_9ACTN</name>
<evidence type="ECO:0000313" key="2">
    <source>
        <dbReference type="Proteomes" id="UP001501095"/>
    </source>
</evidence>
<accession>A0ABN3P273</accession>
<evidence type="ECO:0000313" key="1">
    <source>
        <dbReference type="EMBL" id="GAA2554921.1"/>
    </source>
</evidence>
<comment type="caution">
    <text evidence="1">The sequence shown here is derived from an EMBL/GenBank/DDBJ whole genome shotgun (WGS) entry which is preliminary data.</text>
</comment>
<protein>
    <submittedName>
        <fullName evidence="1">Uncharacterized protein</fullName>
    </submittedName>
</protein>
<keyword evidence="2" id="KW-1185">Reference proteome</keyword>
<dbReference type="EMBL" id="BAAATM010000022">
    <property type="protein sequence ID" value="GAA2554921.1"/>
    <property type="molecule type" value="Genomic_DNA"/>
</dbReference>
<organism evidence="1 2">
    <name type="scientific">Streptomyces levis</name>
    <dbReference type="NCBI Taxonomy" id="285566"/>
    <lineage>
        <taxon>Bacteria</taxon>
        <taxon>Bacillati</taxon>
        <taxon>Actinomycetota</taxon>
        <taxon>Actinomycetes</taxon>
        <taxon>Kitasatosporales</taxon>
        <taxon>Streptomycetaceae</taxon>
        <taxon>Streptomyces</taxon>
    </lineage>
</organism>
<gene>
    <name evidence="1" type="ORF">GCM10010423_65120</name>
</gene>
<sequence>MAARRSTQSRRRRSGFVRDDILYFSFQLAERLGKTYQELMAGEAGPLAYSELVQWSAYTNVRNAREEEAAKALARKHQG</sequence>
<reference evidence="1 2" key="1">
    <citation type="journal article" date="2019" name="Int. J. Syst. Evol. Microbiol.">
        <title>The Global Catalogue of Microorganisms (GCM) 10K type strain sequencing project: providing services to taxonomists for standard genome sequencing and annotation.</title>
        <authorList>
            <consortium name="The Broad Institute Genomics Platform"/>
            <consortium name="The Broad Institute Genome Sequencing Center for Infectious Disease"/>
            <person name="Wu L."/>
            <person name="Ma J."/>
        </authorList>
    </citation>
    <scope>NUCLEOTIDE SEQUENCE [LARGE SCALE GENOMIC DNA]</scope>
    <source>
        <strain evidence="1 2">JCM 6924</strain>
    </source>
</reference>
<proteinExistence type="predicted"/>